<feature type="coiled-coil region" evidence="1">
    <location>
        <begin position="23"/>
        <end position="61"/>
    </location>
</feature>
<dbReference type="OrthoDB" id="6433407at2759"/>
<dbReference type="GO" id="GO:0005813">
    <property type="term" value="C:centrosome"/>
    <property type="evidence" value="ECO:0007669"/>
    <property type="project" value="TreeGrafter"/>
</dbReference>
<protein>
    <submittedName>
        <fullName evidence="2">Uncharacterized protein</fullName>
    </submittedName>
</protein>
<accession>A0A8X6YM73</accession>
<gene>
    <name evidence="2" type="primary">AVEN_202665_1</name>
    <name evidence="2" type="ORF">TNIN_92232</name>
</gene>
<evidence type="ECO:0000313" key="3">
    <source>
        <dbReference type="Proteomes" id="UP000886998"/>
    </source>
</evidence>
<dbReference type="EMBL" id="BMAV01019241">
    <property type="protein sequence ID" value="GFY72149.1"/>
    <property type="molecule type" value="Genomic_DNA"/>
</dbReference>
<proteinExistence type="predicted"/>
<feature type="coiled-coil region" evidence="1">
    <location>
        <begin position="164"/>
        <end position="234"/>
    </location>
</feature>
<evidence type="ECO:0000256" key="1">
    <source>
        <dbReference type="SAM" id="Coils"/>
    </source>
</evidence>
<keyword evidence="3" id="KW-1185">Reference proteome</keyword>
<keyword evidence="1" id="KW-0175">Coiled coil</keyword>
<comment type="caution">
    <text evidence="2">The sequence shown here is derived from an EMBL/GenBank/DDBJ whole genome shotgun (WGS) entry which is preliminary data.</text>
</comment>
<sequence>MGGGETSSSDDGIHITSADRNLLKFYRKHFEELQRKDDKYKEKIDRHLRDLIADRHELEAEVLRRGEKISDLQKALVDLQLNCFEERERFLNVTVENEKLKKNEERLHESIRHLLNVTKDKELRDQVIYTLQDPKVEVGVRYNPTTASNTSSSLSKLCLRRPSEELLKEQIQLLQKKIDEYSNVSKSKSDVIVEDCKLALEKSRERLLQNEQEINFLKKKLQETENEVSKHKHVDYDLFGSYKKDENVATNVASSSNKSSSLESMRFESNANKSANIIHSTAIDLHLTLTFLSKVLNKVFSLLNNIQATGIFLEVAKLPNSETTSESYVNENDIKQFLNSTRQCTRLSFDVSNLWKSLNKNYTSEKIKGMYLNIESELKELESVVEELAISTAETDLLCVSLSRATFFDYLTGPKQPFEKFGVKETNNHSKYVSDMYKMETTVKLSKNLVTQAVNFAKRIIQKSDVLTNIDQTDYSLLKNSHYMDNINRVQETQNHHLQIHVSKKSSKQSNEFSTSHLYKINKDSSQERIFTDSIRADDVTRSINKTLEKINQLESGQCYKDDAFCKHLSEQFTSLAEKLKDLYTEFNEKNMRDQFSEYSALTLNKLEALAKRSQDAVRTAEAQLTANRDNERRLSKKLMDTEELLRESVHECLVLKQKLQHERLHRETDKIRFSRELHEQLHKASDFDELETAVKEIATGRDSNKEPKSSHTHECMYCRQGSDHKLCIEKIKELRASNRKLSTELKTRNSSLLEQLKLEKGRLKNMERYRKLEVEGFQTDIKILKDKIYDLEKQLMKAVLIFEHDKKDQELLKTIHTTAQHSKQATGAIRRLKAKLYELESDIKNL</sequence>
<dbReference type="InterPro" id="IPR037696">
    <property type="entry name" value="CCDC77"/>
</dbReference>
<evidence type="ECO:0000313" key="2">
    <source>
        <dbReference type="EMBL" id="GFY72149.1"/>
    </source>
</evidence>
<organism evidence="2 3">
    <name type="scientific">Trichonephila inaurata madagascariensis</name>
    <dbReference type="NCBI Taxonomy" id="2747483"/>
    <lineage>
        <taxon>Eukaryota</taxon>
        <taxon>Metazoa</taxon>
        <taxon>Ecdysozoa</taxon>
        <taxon>Arthropoda</taxon>
        <taxon>Chelicerata</taxon>
        <taxon>Arachnida</taxon>
        <taxon>Araneae</taxon>
        <taxon>Araneomorphae</taxon>
        <taxon>Entelegynae</taxon>
        <taxon>Araneoidea</taxon>
        <taxon>Nephilidae</taxon>
        <taxon>Trichonephila</taxon>
        <taxon>Trichonephila inaurata</taxon>
    </lineage>
</organism>
<dbReference type="PANTHER" id="PTHR22091">
    <property type="entry name" value="COILED-COIL DOMAIN-CONTAINING PROTEIN 77"/>
    <property type="match status" value="1"/>
</dbReference>
<dbReference type="AlphaFoldDB" id="A0A8X6YM73"/>
<reference evidence="2" key="1">
    <citation type="submission" date="2020-08" db="EMBL/GenBank/DDBJ databases">
        <title>Multicomponent nature underlies the extraordinary mechanical properties of spider dragline silk.</title>
        <authorList>
            <person name="Kono N."/>
            <person name="Nakamura H."/>
            <person name="Mori M."/>
            <person name="Yoshida Y."/>
            <person name="Ohtoshi R."/>
            <person name="Malay A.D."/>
            <person name="Moran D.A.P."/>
            <person name="Tomita M."/>
            <person name="Numata K."/>
            <person name="Arakawa K."/>
        </authorList>
    </citation>
    <scope>NUCLEOTIDE SEQUENCE</scope>
</reference>
<dbReference type="Proteomes" id="UP000886998">
    <property type="component" value="Unassembled WGS sequence"/>
</dbReference>
<name>A0A8X6YM73_9ARAC</name>
<dbReference type="PANTHER" id="PTHR22091:SF1">
    <property type="entry name" value="COILED-COIL DOMAIN-CONTAINING PROTEIN 77"/>
    <property type="match status" value="1"/>
</dbReference>